<feature type="chain" id="PRO_5040773294" description="Lytic polysaccharide monooxygenase" evidence="2">
    <location>
        <begin position="21"/>
        <end position="356"/>
    </location>
</feature>
<feature type="region of interest" description="Disordered" evidence="1">
    <location>
        <begin position="273"/>
        <end position="356"/>
    </location>
</feature>
<feature type="compositionally biased region" description="Acidic residues" evidence="1">
    <location>
        <begin position="304"/>
        <end position="313"/>
    </location>
</feature>
<sequence>MVKLNRVSFVLATLVSTALGHMNIHKPCIPFANNDKCDGYGDRDNHISYPMASAYQYDKKNGVENNFGMCRGLPNKLAGTWNAGSTVPIIYKNYGNHKGGHCDWAVSYNGGKTFVAFLTILKDCMADATGGEGSKYTYNLKLPKGLPASDNAIISWTWVNAEGHRELYWNCFAVKIQSGSTSITGVPLALFNFAFTYNGKTMAYVFPEWAQEGGDPMVKLFNDRPEITMDNTGKVTGGEGSIFPLEIVGAKGDKAPYENCIYISKDNIPTALDGNTVSNSTSNATGPKSSTSRMETVEKHDSCSDQDEPMTEEGSEHVTVDETEVNYSSSNDKADDNQTTEKRTGDNHDYSSYPEN</sequence>
<evidence type="ECO:0008006" key="5">
    <source>
        <dbReference type="Google" id="ProtNLM"/>
    </source>
</evidence>
<dbReference type="Proteomes" id="UP001150925">
    <property type="component" value="Unassembled WGS sequence"/>
</dbReference>
<comment type="caution">
    <text evidence="3">The sequence shown here is derived from an EMBL/GenBank/DDBJ whole genome shotgun (WGS) entry which is preliminary data.</text>
</comment>
<evidence type="ECO:0000256" key="1">
    <source>
        <dbReference type="SAM" id="MobiDB-lite"/>
    </source>
</evidence>
<dbReference type="Gene3D" id="2.70.50.70">
    <property type="match status" value="1"/>
</dbReference>
<accession>A0A9W8AUR7</accession>
<gene>
    <name evidence="3" type="ORF">IWQ62_003122</name>
</gene>
<evidence type="ECO:0000313" key="3">
    <source>
        <dbReference type="EMBL" id="KAJ1963758.1"/>
    </source>
</evidence>
<feature type="compositionally biased region" description="Polar residues" evidence="1">
    <location>
        <begin position="273"/>
        <end position="294"/>
    </location>
</feature>
<proteinExistence type="predicted"/>
<feature type="signal peptide" evidence="2">
    <location>
        <begin position="1"/>
        <end position="20"/>
    </location>
</feature>
<dbReference type="PANTHER" id="PTHR36182">
    <property type="entry name" value="PROTEIN, PUTATIVE (AFU_ORTHOLOGUE AFUA_6G10930)-RELATED"/>
    <property type="match status" value="1"/>
</dbReference>
<name>A0A9W8AUR7_9FUNG</name>
<keyword evidence="4" id="KW-1185">Reference proteome</keyword>
<reference evidence="3" key="1">
    <citation type="submission" date="2022-07" db="EMBL/GenBank/DDBJ databases">
        <title>Phylogenomic reconstructions and comparative analyses of Kickxellomycotina fungi.</title>
        <authorList>
            <person name="Reynolds N.K."/>
            <person name="Stajich J.E."/>
            <person name="Barry K."/>
            <person name="Grigoriev I.V."/>
            <person name="Crous P."/>
            <person name="Smith M.E."/>
        </authorList>
    </citation>
    <scope>NUCLEOTIDE SEQUENCE</scope>
    <source>
        <strain evidence="3">RSA 1196</strain>
    </source>
</reference>
<dbReference type="OrthoDB" id="2342176at2759"/>
<protein>
    <recommendedName>
        <fullName evidence="5">Lytic polysaccharide monooxygenase</fullName>
    </recommendedName>
</protein>
<organism evidence="3 4">
    <name type="scientific">Dispira parvispora</name>
    <dbReference type="NCBI Taxonomy" id="1520584"/>
    <lineage>
        <taxon>Eukaryota</taxon>
        <taxon>Fungi</taxon>
        <taxon>Fungi incertae sedis</taxon>
        <taxon>Zoopagomycota</taxon>
        <taxon>Kickxellomycotina</taxon>
        <taxon>Dimargaritomycetes</taxon>
        <taxon>Dimargaritales</taxon>
        <taxon>Dimargaritaceae</taxon>
        <taxon>Dispira</taxon>
    </lineage>
</organism>
<feature type="compositionally biased region" description="Basic and acidic residues" evidence="1">
    <location>
        <begin position="332"/>
        <end position="349"/>
    </location>
</feature>
<dbReference type="AlphaFoldDB" id="A0A9W8AUR7"/>
<keyword evidence="2" id="KW-0732">Signal</keyword>
<dbReference type="EMBL" id="JANBPY010000782">
    <property type="protein sequence ID" value="KAJ1963758.1"/>
    <property type="molecule type" value="Genomic_DNA"/>
</dbReference>
<dbReference type="PANTHER" id="PTHR36182:SF1">
    <property type="entry name" value="PROTEIN, PUTATIVE (AFU_ORTHOLOGUE AFUA_6G10930)-RELATED"/>
    <property type="match status" value="1"/>
</dbReference>
<evidence type="ECO:0000313" key="4">
    <source>
        <dbReference type="Proteomes" id="UP001150925"/>
    </source>
</evidence>
<evidence type="ECO:0000256" key="2">
    <source>
        <dbReference type="SAM" id="SignalP"/>
    </source>
</evidence>